<comment type="caution">
    <text evidence="1">The sequence shown here is derived from an EMBL/GenBank/DDBJ whole genome shotgun (WGS) entry which is preliminary data.</text>
</comment>
<dbReference type="InterPro" id="IPR028962">
    <property type="entry name" value="Imm10"/>
</dbReference>
<dbReference type="RefSeq" id="WP_381371368.1">
    <property type="nucleotide sequence ID" value="NZ_JBHSOA010000138.1"/>
</dbReference>
<dbReference type="EMBL" id="JBHSOA010000138">
    <property type="protein sequence ID" value="MFC5856963.1"/>
    <property type="molecule type" value="Genomic_DNA"/>
</dbReference>
<keyword evidence="2" id="KW-1185">Reference proteome</keyword>
<dbReference type="Proteomes" id="UP001596180">
    <property type="component" value="Unassembled WGS sequence"/>
</dbReference>
<evidence type="ECO:0000313" key="1">
    <source>
        <dbReference type="EMBL" id="MFC5856963.1"/>
    </source>
</evidence>
<evidence type="ECO:0000313" key="2">
    <source>
        <dbReference type="Proteomes" id="UP001596180"/>
    </source>
</evidence>
<dbReference type="Pfam" id="PF15588">
    <property type="entry name" value="Imm10"/>
    <property type="match status" value="1"/>
</dbReference>
<organism evidence="1 2">
    <name type="scientific">Streptomyces chlorus</name>
    <dbReference type="NCBI Taxonomy" id="887452"/>
    <lineage>
        <taxon>Bacteria</taxon>
        <taxon>Bacillati</taxon>
        <taxon>Actinomycetota</taxon>
        <taxon>Actinomycetes</taxon>
        <taxon>Kitasatosporales</taxon>
        <taxon>Streptomycetaceae</taxon>
        <taxon>Streptomyces</taxon>
    </lineage>
</organism>
<proteinExistence type="predicted"/>
<accession>A0ABW1EB18</accession>
<gene>
    <name evidence="1" type="ORF">ACFPZI_36015</name>
</gene>
<protein>
    <submittedName>
        <fullName evidence="1">Imm10 family immunity protein</fullName>
    </submittedName>
</protein>
<sequence>MTYRFVACDVGAETDPDGYFIEAGIADLDGFVMLFQCGGDEPDEQEVSLGFDTHCLVTADQGTAYGCVRAAELIGNVLRVSLDPAALLDLGLDDPEIEAVLDVPAEAIARFREILAKVLAYGRADARPLRVSV</sequence>
<name>A0ABW1EB18_9ACTN</name>
<reference evidence="2" key="1">
    <citation type="journal article" date="2019" name="Int. J. Syst. Evol. Microbiol.">
        <title>The Global Catalogue of Microorganisms (GCM) 10K type strain sequencing project: providing services to taxonomists for standard genome sequencing and annotation.</title>
        <authorList>
            <consortium name="The Broad Institute Genomics Platform"/>
            <consortium name="The Broad Institute Genome Sequencing Center for Infectious Disease"/>
            <person name="Wu L."/>
            <person name="Ma J."/>
        </authorList>
    </citation>
    <scope>NUCLEOTIDE SEQUENCE [LARGE SCALE GENOMIC DNA]</scope>
    <source>
        <strain evidence="2">JCM 10411</strain>
    </source>
</reference>